<keyword evidence="5" id="KW-0406">Ion transport</keyword>
<dbReference type="InterPro" id="IPR023632">
    <property type="entry name" value="ATP_synth_F1_gsu_CS"/>
</dbReference>
<dbReference type="PANTHER" id="PTHR11693:SF22">
    <property type="entry name" value="ATP SYNTHASE SUBUNIT GAMMA, MITOCHONDRIAL"/>
    <property type="match status" value="1"/>
</dbReference>
<keyword evidence="4" id="KW-0375">Hydrogen ion transport</keyword>
<dbReference type="HAMAP" id="MF_00815">
    <property type="entry name" value="ATP_synth_gamma_bact"/>
    <property type="match status" value="1"/>
</dbReference>
<protein>
    <recommendedName>
        <fullName evidence="9">F-ATPase gamma subunit</fullName>
    </recommendedName>
</protein>
<evidence type="ECO:0000256" key="7">
    <source>
        <dbReference type="ARBA" id="ARBA00023196"/>
    </source>
</evidence>
<dbReference type="EMBL" id="BMAT01004494">
    <property type="protein sequence ID" value="GFR74632.1"/>
    <property type="molecule type" value="Genomic_DNA"/>
</dbReference>
<keyword evidence="3" id="KW-0813">Transport</keyword>
<dbReference type="Proteomes" id="UP000762676">
    <property type="component" value="Unassembled WGS sequence"/>
</dbReference>
<comment type="subcellular location">
    <subcellularLocation>
        <location evidence="1">Membrane</location>
        <topology evidence="1">Peripheral membrane protein</topology>
    </subcellularLocation>
</comment>
<comment type="caution">
    <text evidence="10">The sequence shown here is derived from an EMBL/GenBank/DDBJ whole genome shotgun (WGS) entry which is preliminary data.</text>
</comment>
<dbReference type="Gene3D" id="1.10.287.80">
    <property type="entry name" value="ATP synthase, gamma subunit, helix hairpin domain"/>
    <property type="match status" value="1"/>
</dbReference>
<dbReference type="PROSITE" id="PS00153">
    <property type="entry name" value="ATPASE_GAMMA"/>
    <property type="match status" value="1"/>
</dbReference>
<evidence type="ECO:0000313" key="10">
    <source>
        <dbReference type="EMBL" id="GFR74632.1"/>
    </source>
</evidence>
<dbReference type="GO" id="GO:0045259">
    <property type="term" value="C:proton-transporting ATP synthase complex"/>
    <property type="evidence" value="ECO:0007669"/>
    <property type="project" value="UniProtKB-KW"/>
</dbReference>
<keyword evidence="6" id="KW-0472">Membrane</keyword>
<proteinExistence type="inferred from homology"/>
<comment type="similarity">
    <text evidence="2">Belongs to the ATPase gamma chain family.</text>
</comment>
<evidence type="ECO:0000256" key="6">
    <source>
        <dbReference type="ARBA" id="ARBA00023136"/>
    </source>
</evidence>
<organism evidence="10 11">
    <name type="scientific">Elysia marginata</name>
    <dbReference type="NCBI Taxonomy" id="1093978"/>
    <lineage>
        <taxon>Eukaryota</taxon>
        <taxon>Metazoa</taxon>
        <taxon>Spiralia</taxon>
        <taxon>Lophotrochozoa</taxon>
        <taxon>Mollusca</taxon>
        <taxon>Gastropoda</taxon>
        <taxon>Heterobranchia</taxon>
        <taxon>Euthyneura</taxon>
        <taxon>Panpulmonata</taxon>
        <taxon>Sacoglossa</taxon>
        <taxon>Placobranchoidea</taxon>
        <taxon>Plakobranchidae</taxon>
        <taxon>Elysia</taxon>
    </lineage>
</organism>
<keyword evidence="8" id="KW-0066">ATP synthesis</keyword>
<dbReference type="CDD" id="cd12151">
    <property type="entry name" value="F1-ATPase_gamma"/>
    <property type="match status" value="1"/>
</dbReference>
<reference evidence="10 11" key="1">
    <citation type="journal article" date="2021" name="Elife">
        <title>Chloroplast acquisition without the gene transfer in kleptoplastic sea slugs, Plakobranchus ocellatus.</title>
        <authorList>
            <person name="Maeda T."/>
            <person name="Takahashi S."/>
            <person name="Yoshida T."/>
            <person name="Shimamura S."/>
            <person name="Takaki Y."/>
            <person name="Nagai Y."/>
            <person name="Toyoda A."/>
            <person name="Suzuki Y."/>
            <person name="Arimoto A."/>
            <person name="Ishii H."/>
            <person name="Satoh N."/>
            <person name="Nishiyama T."/>
            <person name="Hasebe M."/>
            <person name="Maruyama T."/>
            <person name="Minagawa J."/>
            <person name="Obokata J."/>
            <person name="Shigenobu S."/>
        </authorList>
    </citation>
    <scope>NUCLEOTIDE SEQUENCE [LARGE SCALE GENOMIC DNA]</scope>
</reference>
<accession>A0AAV4FMB7</accession>
<keyword evidence="7" id="KW-0139">CF(1)</keyword>
<evidence type="ECO:0000256" key="5">
    <source>
        <dbReference type="ARBA" id="ARBA00023065"/>
    </source>
</evidence>
<dbReference type="InterPro" id="IPR000131">
    <property type="entry name" value="ATP_synth_F1_gsu"/>
</dbReference>
<evidence type="ECO:0000256" key="8">
    <source>
        <dbReference type="ARBA" id="ARBA00023310"/>
    </source>
</evidence>
<sequence length="272" mass="30570">MQITSAMKMVSAAKLKKAHDAVVALNPYCSKIKQIIGHITYGEERISSIYAERRPVKNLLIVCVTSNRGLCGAFNSNVIKEVLKLVVSNDAHRVSVACIGKRGSDILKKNCNVIYFNETIFDDLSFENSELIANEIMQYFIDKQFDKIFTVHNYSKTPATQIIQTEQFLPILPNSTPREKTDSSTLNDYIFEPSKSEILQSLIPKALKVTFYKILRNSFEAEHGARMTAMHKATDNAQELKDKLTLKYNKERQATITGEILEIVGGAEALNS</sequence>
<evidence type="ECO:0000256" key="9">
    <source>
        <dbReference type="ARBA" id="ARBA00031066"/>
    </source>
</evidence>
<dbReference type="Pfam" id="PF00231">
    <property type="entry name" value="ATP-synt"/>
    <property type="match status" value="1"/>
</dbReference>
<dbReference type="Gene3D" id="3.40.1380.10">
    <property type="match status" value="1"/>
</dbReference>
<dbReference type="SUPFAM" id="SSF52943">
    <property type="entry name" value="ATP synthase (F1-ATPase), gamma subunit"/>
    <property type="match status" value="1"/>
</dbReference>
<dbReference type="PRINTS" id="PR00126">
    <property type="entry name" value="ATPASEGAMMA"/>
</dbReference>
<name>A0AAV4FMB7_9GAST</name>
<keyword evidence="11" id="KW-1185">Reference proteome</keyword>
<evidence type="ECO:0000313" key="11">
    <source>
        <dbReference type="Proteomes" id="UP000762676"/>
    </source>
</evidence>
<dbReference type="GO" id="GO:0046933">
    <property type="term" value="F:proton-transporting ATP synthase activity, rotational mechanism"/>
    <property type="evidence" value="ECO:0007669"/>
    <property type="project" value="InterPro"/>
</dbReference>
<dbReference type="InterPro" id="IPR035968">
    <property type="entry name" value="ATP_synth_F1_ATPase_gsu"/>
</dbReference>
<dbReference type="AlphaFoldDB" id="A0AAV4FMB7"/>
<evidence type="ECO:0000256" key="1">
    <source>
        <dbReference type="ARBA" id="ARBA00004170"/>
    </source>
</evidence>
<gene>
    <name evidence="10" type="ORF">ElyMa_002168100</name>
</gene>
<evidence type="ECO:0000256" key="3">
    <source>
        <dbReference type="ARBA" id="ARBA00022448"/>
    </source>
</evidence>
<evidence type="ECO:0000256" key="4">
    <source>
        <dbReference type="ARBA" id="ARBA00022781"/>
    </source>
</evidence>
<evidence type="ECO:0000256" key="2">
    <source>
        <dbReference type="ARBA" id="ARBA00007681"/>
    </source>
</evidence>
<dbReference type="NCBIfam" id="TIGR01146">
    <property type="entry name" value="ATPsyn_F1gamma"/>
    <property type="match status" value="1"/>
</dbReference>
<dbReference type="PANTHER" id="PTHR11693">
    <property type="entry name" value="ATP SYNTHASE GAMMA CHAIN"/>
    <property type="match status" value="1"/>
</dbReference>